<comment type="caution">
    <text evidence="3">The sequence shown here is derived from an EMBL/GenBank/DDBJ whole genome shotgun (WGS) entry which is preliminary data.</text>
</comment>
<feature type="transmembrane region" description="Helical" evidence="2">
    <location>
        <begin position="93"/>
        <end position="112"/>
    </location>
</feature>
<feature type="transmembrane region" description="Helical" evidence="2">
    <location>
        <begin position="52"/>
        <end position="72"/>
    </location>
</feature>
<feature type="region of interest" description="Disordered" evidence="1">
    <location>
        <begin position="216"/>
        <end position="240"/>
    </location>
</feature>
<keyword evidence="4" id="KW-1185">Reference proteome</keyword>
<proteinExistence type="predicted"/>
<evidence type="ECO:0000256" key="2">
    <source>
        <dbReference type="SAM" id="Phobius"/>
    </source>
</evidence>
<evidence type="ECO:0000256" key="1">
    <source>
        <dbReference type="SAM" id="MobiDB-lite"/>
    </source>
</evidence>
<dbReference type="Proteomes" id="UP000608530">
    <property type="component" value="Unassembled WGS sequence"/>
</dbReference>
<keyword evidence="2" id="KW-0472">Membrane</keyword>
<protein>
    <submittedName>
        <fullName evidence="3">Uncharacterized protein</fullName>
    </submittedName>
</protein>
<dbReference type="EMBL" id="JAEHOH010000027">
    <property type="protein sequence ID" value="MBK0420355.1"/>
    <property type="molecule type" value="Genomic_DNA"/>
</dbReference>
<name>A0A934QAL0_9MICO</name>
<keyword evidence="2" id="KW-1133">Transmembrane helix</keyword>
<keyword evidence="2" id="KW-0812">Transmembrane</keyword>
<dbReference type="AlphaFoldDB" id="A0A934QAL0"/>
<reference evidence="3" key="1">
    <citation type="submission" date="2020-12" db="EMBL/GenBank/DDBJ databases">
        <title>Leucobacter sp. CAS1, isolated from Chromium sludge.</title>
        <authorList>
            <person name="Xu Z."/>
        </authorList>
    </citation>
    <scope>NUCLEOTIDE SEQUENCE</scope>
    <source>
        <strain evidence="3">CSA1</strain>
    </source>
</reference>
<feature type="transmembrane region" description="Helical" evidence="2">
    <location>
        <begin position="21"/>
        <end position="40"/>
    </location>
</feature>
<dbReference type="RefSeq" id="WP_200116494.1">
    <property type="nucleotide sequence ID" value="NZ_JAEHOH010000027.1"/>
</dbReference>
<feature type="transmembrane region" description="Helical" evidence="2">
    <location>
        <begin position="118"/>
        <end position="138"/>
    </location>
</feature>
<organism evidence="3 4">
    <name type="scientific">Leucobacter chromiisoli</name>
    <dbReference type="NCBI Taxonomy" id="2796471"/>
    <lineage>
        <taxon>Bacteria</taxon>
        <taxon>Bacillati</taxon>
        <taxon>Actinomycetota</taxon>
        <taxon>Actinomycetes</taxon>
        <taxon>Micrococcales</taxon>
        <taxon>Microbacteriaceae</taxon>
        <taxon>Leucobacter</taxon>
    </lineage>
</organism>
<evidence type="ECO:0000313" key="4">
    <source>
        <dbReference type="Proteomes" id="UP000608530"/>
    </source>
</evidence>
<accession>A0A934QAL0</accession>
<gene>
    <name evidence="3" type="ORF">JD276_15095</name>
</gene>
<evidence type="ECO:0000313" key="3">
    <source>
        <dbReference type="EMBL" id="MBK0420355.1"/>
    </source>
</evidence>
<sequence>MSLEPLSIGAGRKIASVLAGMTQAGTLFAGWLIVPLLLLLSDPAEPEGQPALFILLAAMIGAVSVGLGQLLIRSALGRSRTRGSIAHYSRFQVAMLGSGASIGIGASAFMFGSDLLVTIAQIILALLVLAASVFFLVWPSRHRQMPRPPHSGISLAAGTVTEDWDPGAAHRIGALRLSVVAFPDEQGKIWYARHLYQQAFMFQGVVGQVRYEKRRPGHKPRFVPPPSPFAAVRSGGLAAS</sequence>